<feature type="compositionally biased region" description="Acidic residues" evidence="2">
    <location>
        <begin position="147"/>
        <end position="163"/>
    </location>
</feature>
<dbReference type="InterPro" id="IPR045250">
    <property type="entry name" value="p23-like"/>
</dbReference>
<dbReference type="GO" id="GO:0051087">
    <property type="term" value="F:protein-folding chaperone binding"/>
    <property type="evidence" value="ECO:0007669"/>
    <property type="project" value="TreeGrafter"/>
</dbReference>
<dbReference type="InterPro" id="IPR007052">
    <property type="entry name" value="CS_dom"/>
</dbReference>
<comment type="similarity">
    <text evidence="1">Belongs to the p23/wos2 family.</text>
</comment>
<dbReference type="AlphaFoldDB" id="A0AAV2QFF2"/>
<dbReference type="FunFam" id="2.60.40.790:FF:000013">
    <property type="entry name" value="Very-long-chain (3R)-3-hydroxyacyl-CoA dehydratase"/>
    <property type="match status" value="1"/>
</dbReference>
<dbReference type="Gene3D" id="2.60.40.790">
    <property type="match status" value="1"/>
</dbReference>
<dbReference type="EMBL" id="CAXKWB010006412">
    <property type="protein sequence ID" value="CAL4082704.1"/>
    <property type="molecule type" value="Genomic_DNA"/>
</dbReference>
<proteinExistence type="inferred from homology"/>
<accession>A0AAV2QFF2</accession>
<evidence type="ECO:0000313" key="4">
    <source>
        <dbReference type="EMBL" id="CAL4082704.1"/>
    </source>
</evidence>
<feature type="region of interest" description="Disordered" evidence="2">
    <location>
        <begin position="141"/>
        <end position="163"/>
    </location>
</feature>
<name>A0AAV2QFF2_MEGNR</name>
<dbReference type="InterPro" id="IPR008978">
    <property type="entry name" value="HSP20-like_chaperone"/>
</dbReference>
<dbReference type="PANTHER" id="PTHR22932:SF1">
    <property type="entry name" value="CO-CHAPERONE PROTEIN DAF-41"/>
    <property type="match status" value="1"/>
</dbReference>
<dbReference type="PROSITE" id="PS51203">
    <property type="entry name" value="CS"/>
    <property type="match status" value="1"/>
</dbReference>
<sequence>MSKPQGPLPPPVEWAQRANAVLLTFKVKDCDKPEIKIEEDGIYFKGVSGSGSEKKEYENTLQLYGEIDPEKSKHFVSDRSIEMILLKKSEGPFWPHLLKQKMRYHWLKVDFTRWKDEDESDDEDGGQNQNDKLEEMMRQMGGMDGMDSGEEPDQPELEEEDEELPNLKEMDAANVSPKSHPPREAVTKKNSRLRDLVKLCIHFEKEINISDCINLTFSQKLWSTNKLEGFSPCSLISRYFKSSKSRSSSVKSKNSIEYWLTGYFKGKSMKSSKSTELIYNSELRYYAQYNYTDPFAQVVEQFIEQ</sequence>
<dbReference type="GO" id="GO:0005634">
    <property type="term" value="C:nucleus"/>
    <property type="evidence" value="ECO:0007669"/>
    <property type="project" value="TreeGrafter"/>
</dbReference>
<gene>
    <name evidence="4" type="ORF">MNOR_LOCUS11972</name>
</gene>
<dbReference type="CDD" id="cd06465">
    <property type="entry name" value="p23_hB-ind1_like"/>
    <property type="match status" value="1"/>
</dbReference>
<dbReference type="GO" id="GO:0051879">
    <property type="term" value="F:Hsp90 protein binding"/>
    <property type="evidence" value="ECO:0007669"/>
    <property type="project" value="InterPro"/>
</dbReference>
<dbReference type="GO" id="GO:0051131">
    <property type="term" value="P:chaperone-mediated protein complex assembly"/>
    <property type="evidence" value="ECO:0007669"/>
    <property type="project" value="TreeGrafter"/>
</dbReference>
<feature type="non-terminal residue" evidence="4">
    <location>
        <position position="305"/>
    </location>
</feature>
<dbReference type="SUPFAM" id="SSF49764">
    <property type="entry name" value="HSP20-like chaperones"/>
    <property type="match status" value="1"/>
</dbReference>
<comment type="caution">
    <text evidence="4">The sequence shown here is derived from an EMBL/GenBank/DDBJ whole genome shotgun (WGS) entry which is preliminary data.</text>
</comment>
<dbReference type="Proteomes" id="UP001497623">
    <property type="component" value="Unassembled WGS sequence"/>
</dbReference>
<evidence type="ECO:0000256" key="2">
    <source>
        <dbReference type="SAM" id="MobiDB-lite"/>
    </source>
</evidence>
<organism evidence="4 5">
    <name type="scientific">Meganyctiphanes norvegica</name>
    <name type="common">Northern krill</name>
    <name type="synonym">Thysanopoda norvegica</name>
    <dbReference type="NCBI Taxonomy" id="48144"/>
    <lineage>
        <taxon>Eukaryota</taxon>
        <taxon>Metazoa</taxon>
        <taxon>Ecdysozoa</taxon>
        <taxon>Arthropoda</taxon>
        <taxon>Crustacea</taxon>
        <taxon>Multicrustacea</taxon>
        <taxon>Malacostraca</taxon>
        <taxon>Eumalacostraca</taxon>
        <taxon>Eucarida</taxon>
        <taxon>Euphausiacea</taxon>
        <taxon>Euphausiidae</taxon>
        <taxon>Meganyctiphanes</taxon>
    </lineage>
</organism>
<protein>
    <recommendedName>
        <fullName evidence="3">CS domain-containing protein</fullName>
    </recommendedName>
</protein>
<dbReference type="PANTHER" id="PTHR22932">
    <property type="entry name" value="TELOMERASE-BINDING PROTEIN P23 HSP90 CO-CHAPERONE"/>
    <property type="match status" value="1"/>
</dbReference>
<reference evidence="4 5" key="1">
    <citation type="submission" date="2024-05" db="EMBL/GenBank/DDBJ databases">
        <authorList>
            <person name="Wallberg A."/>
        </authorList>
    </citation>
    <scope>NUCLEOTIDE SEQUENCE [LARGE SCALE GENOMIC DNA]</scope>
</reference>
<evidence type="ECO:0000256" key="1">
    <source>
        <dbReference type="ARBA" id="ARBA00025733"/>
    </source>
</evidence>
<evidence type="ECO:0000259" key="3">
    <source>
        <dbReference type="PROSITE" id="PS51203"/>
    </source>
</evidence>
<dbReference type="GO" id="GO:0005829">
    <property type="term" value="C:cytosol"/>
    <property type="evidence" value="ECO:0007669"/>
    <property type="project" value="TreeGrafter"/>
</dbReference>
<feature type="domain" description="CS" evidence="3">
    <location>
        <begin position="7"/>
        <end position="98"/>
    </location>
</feature>
<dbReference type="Pfam" id="PF04969">
    <property type="entry name" value="CS"/>
    <property type="match status" value="1"/>
</dbReference>
<dbReference type="GO" id="GO:0006457">
    <property type="term" value="P:protein folding"/>
    <property type="evidence" value="ECO:0007669"/>
    <property type="project" value="TreeGrafter"/>
</dbReference>
<evidence type="ECO:0000313" key="5">
    <source>
        <dbReference type="Proteomes" id="UP001497623"/>
    </source>
</evidence>
<keyword evidence="5" id="KW-1185">Reference proteome</keyword>